<organism evidence="2 3">
    <name type="scientific">Natrinema soli</name>
    <dbReference type="NCBI Taxonomy" id="1930624"/>
    <lineage>
        <taxon>Archaea</taxon>
        <taxon>Methanobacteriati</taxon>
        <taxon>Methanobacteriota</taxon>
        <taxon>Stenosarchaea group</taxon>
        <taxon>Halobacteria</taxon>
        <taxon>Halobacteriales</taxon>
        <taxon>Natrialbaceae</taxon>
        <taxon>Natrinema</taxon>
    </lineage>
</organism>
<protein>
    <recommendedName>
        <fullName evidence="4">Helix-turn-helix type 11 domain-containing protein</fullName>
    </recommendedName>
</protein>
<sequence length="115" mass="12724">MSRERAENGRYTEAVTLDDVLGVFEVVEGPVVTSGDVAEALDCSRETARRKLTALENQNRTASRKTAGRVVWWLVDSHPEPNEVNPDDSFWDLEPGASGESDVSERIDEILYGDA</sequence>
<evidence type="ECO:0000313" key="2">
    <source>
        <dbReference type="EMBL" id="MFC6768761.1"/>
    </source>
</evidence>
<keyword evidence="3" id="KW-1185">Reference proteome</keyword>
<dbReference type="AlphaFoldDB" id="A0ABD5SZQ6"/>
<feature type="coiled-coil region" evidence="1">
    <location>
        <begin position="38"/>
        <end position="65"/>
    </location>
</feature>
<dbReference type="RefSeq" id="WP_273741500.1">
    <property type="nucleotide sequence ID" value="NZ_JAQIVI010000618.1"/>
</dbReference>
<evidence type="ECO:0000256" key="1">
    <source>
        <dbReference type="SAM" id="Coils"/>
    </source>
</evidence>
<comment type="caution">
    <text evidence="2">The sequence shown here is derived from an EMBL/GenBank/DDBJ whole genome shotgun (WGS) entry which is preliminary data.</text>
</comment>
<keyword evidence="1" id="KW-0175">Coiled coil</keyword>
<evidence type="ECO:0000313" key="3">
    <source>
        <dbReference type="Proteomes" id="UP001596383"/>
    </source>
</evidence>
<evidence type="ECO:0008006" key="4">
    <source>
        <dbReference type="Google" id="ProtNLM"/>
    </source>
</evidence>
<accession>A0ABD5SZQ6</accession>
<dbReference type="EMBL" id="JBHSWV010000618">
    <property type="protein sequence ID" value="MFC6768761.1"/>
    <property type="molecule type" value="Genomic_DNA"/>
</dbReference>
<dbReference type="Proteomes" id="UP001596383">
    <property type="component" value="Unassembled WGS sequence"/>
</dbReference>
<proteinExistence type="predicted"/>
<name>A0ABD5SZQ6_9EURY</name>
<gene>
    <name evidence="2" type="ORF">ACFQE6_28240</name>
</gene>
<reference evidence="2 3" key="1">
    <citation type="journal article" date="2019" name="Int. J. Syst. Evol. Microbiol.">
        <title>The Global Catalogue of Microorganisms (GCM) 10K type strain sequencing project: providing services to taxonomists for standard genome sequencing and annotation.</title>
        <authorList>
            <consortium name="The Broad Institute Genomics Platform"/>
            <consortium name="The Broad Institute Genome Sequencing Center for Infectious Disease"/>
            <person name="Wu L."/>
            <person name="Ma J."/>
        </authorList>
    </citation>
    <scope>NUCLEOTIDE SEQUENCE [LARGE SCALE GENOMIC DNA]</scope>
    <source>
        <strain evidence="2 3">LMG 29247</strain>
    </source>
</reference>